<evidence type="ECO:0000313" key="2">
    <source>
        <dbReference type="EMBL" id="SVB57014.1"/>
    </source>
</evidence>
<sequence length="81" mass="8423">RLPGSTCAGGRKVSGTSPLASTGHRHGVLKPDDQDPVAQSKYGTRRLPLDASDGDTIVDMDRNLTALTADPAVAIAGWCHV</sequence>
<reference evidence="2" key="1">
    <citation type="submission" date="2018-05" db="EMBL/GenBank/DDBJ databases">
        <authorList>
            <person name="Lanie J.A."/>
            <person name="Ng W.-L."/>
            <person name="Kazmierczak K.M."/>
            <person name="Andrzejewski T.M."/>
            <person name="Davidsen T.M."/>
            <person name="Wayne K.J."/>
            <person name="Tettelin H."/>
            <person name="Glass J.I."/>
            <person name="Rusch D."/>
            <person name="Podicherti R."/>
            <person name="Tsui H.-C.T."/>
            <person name="Winkler M.E."/>
        </authorList>
    </citation>
    <scope>NUCLEOTIDE SEQUENCE</scope>
</reference>
<dbReference type="AlphaFoldDB" id="A0A382F3T7"/>
<gene>
    <name evidence="2" type="ORF">METZ01_LOCUS209868</name>
</gene>
<proteinExistence type="predicted"/>
<organism evidence="2">
    <name type="scientific">marine metagenome</name>
    <dbReference type="NCBI Taxonomy" id="408172"/>
    <lineage>
        <taxon>unclassified sequences</taxon>
        <taxon>metagenomes</taxon>
        <taxon>ecological metagenomes</taxon>
    </lineage>
</organism>
<feature type="region of interest" description="Disordered" evidence="1">
    <location>
        <begin position="1"/>
        <end position="48"/>
    </location>
</feature>
<evidence type="ECO:0000256" key="1">
    <source>
        <dbReference type="SAM" id="MobiDB-lite"/>
    </source>
</evidence>
<dbReference type="EMBL" id="UINC01047579">
    <property type="protein sequence ID" value="SVB57014.1"/>
    <property type="molecule type" value="Genomic_DNA"/>
</dbReference>
<accession>A0A382F3T7</accession>
<protein>
    <submittedName>
        <fullName evidence="2">Uncharacterized protein</fullName>
    </submittedName>
</protein>
<feature type="non-terminal residue" evidence="2">
    <location>
        <position position="1"/>
    </location>
</feature>
<name>A0A382F3T7_9ZZZZ</name>